<dbReference type="PATRIC" id="fig|119224.3.peg.793"/>
<keyword evidence="3" id="KW-1185">Reference proteome</keyword>
<dbReference type="STRING" id="119224.AKK44_00330"/>
<comment type="caution">
    <text evidence="2">The sequence shown here is derived from an EMBL/GenBank/DDBJ whole genome shotgun (WGS) entry which is preliminary data.</text>
</comment>
<organism evidence="2 3">
    <name type="scientific">Streptococcus phocae</name>
    <dbReference type="NCBI Taxonomy" id="119224"/>
    <lineage>
        <taxon>Bacteria</taxon>
        <taxon>Bacillati</taxon>
        <taxon>Bacillota</taxon>
        <taxon>Bacilli</taxon>
        <taxon>Lactobacillales</taxon>
        <taxon>Streptococcaceae</taxon>
        <taxon>Streptococcus</taxon>
    </lineage>
</organism>
<dbReference type="EMBL" id="LHQM01000003">
    <property type="protein sequence ID" value="KPJ23106.1"/>
    <property type="molecule type" value="Genomic_DNA"/>
</dbReference>
<accession>A0A0P6S4Q6</accession>
<name>A0A0P6S4Q6_9STRE</name>
<sequence>MPSIEKTIDILLDVYAYNHAYKISKDLPDFPPKALYLIEALKERRELNVTFLFERQEQSRPIEEEYQVNLLLNEVKADEQIANYLLDLEVKVKNGEIIDFVRSVSPLLYRLFLRLIKGQITSFETYVHDSKNDRYDTWNFPAMTQANNPIFNAYLSKRQSRYVTTGSLAELLVLSDLPQEIKDLVVSLRQFEKSVRNPLAHLIKPFDEEELHRTTHFSSQAFLESLIGLATYSGVAYSREPFYFDQINTIIEHQMSLVKTTKNME</sequence>
<evidence type="ECO:0000259" key="1">
    <source>
        <dbReference type="Pfam" id="PF09659"/>
    </source>
</evidence>
<dbReference type="Proteomes" id="UP000049578">
    <property type="component" value="Unassembled WGS sequence"/>
</dbReference>
<evidence type="ECO:0000313" key="2">
    <source>
        <dbReference type="EMBL" id="KPJ23106.1"/>
    </source>
</evidence>
<proteinExistence type="predicted"/>
<feature type="domain" description="Csm6 HEPN" evidence="1">
    <location>
        <begin position="79"/>
        <end position="231"/>
    </location>
</feature>
<gene>
    <name evidence="2" type="ORF">AKK44_00330</name>
</gene>
<dbReference type="InterPro" id="IPR053941">
    <property type="entry name" value="Csm6_HEPN"/>
</dbReference>
<dbReference type="Pfam" id="PF09659">
    <property type="entry name" value="Cas_Csm6_HEPN"/>
    <property type="match status" value="1"/>
</dbReference>
<evidence type="ECO:0000313" key="3">
    <source>
        <dbReference type="Proteomes" id="UP000049578"/>
    </source>
</evidence>
<dbReference type="AlphaFoldDB" id="A0A0P6S4Q6"/>
<protein>
    <submittedName>
        <fullName evidence="2">LytR family transcriptional regulator</fullName>
    </submittedName>
</protein>
<dbReference type="RefSeq" id="WP_054278024.1">
    <property type="nucleotide sequence ID" value="NZ_LHQM01000003.1"/>
</dbReference>
<reference evidence="2 3" key="1">
    <citation type="submission" date="2015-08" db="EMBL/GenBank/DDBJ databases">
        <title>Genome sequence of Streptococcus phocae subsp. phocae ATCC 51973T isolated from liver specimen obtained from seal.</title>
        <authorList>
            <person name="Avendano-Herrera R."/>
        </authorList>
    </citation>
    <scope>NUCLEOTIDE SEQUENCE [LARGE SCALE GENOMIC DNA]</scope>
    <source>
        <strain evidence="2 3">ATCC 51973</strain>
    </source>
</reference>